<keyword evidence="1" id="KW-0812">Transmembrane</keyword>
<keyword evidence="1" id="KW-0472">Membrane</keyword>
<dbReference type="RefSeq" id="WP_319953969.1">
    <property type="nucleotide sequence ID" value="NZ_JAXAVX010000003.1"/>
</dbReference>
<feature type="transmembrane region" description="Helical" evidence="1">
    <location>
        <begin position="142"/>
        <end position="162"/>
    </location>
</feature>
<reference evidence="2 3" key="1">
    <citation type="submission" date="2023-11" db="EMBL/GenBank/DDBJ databases">
        <authorList>
            <person name="Xu M."/>
            <person name="Jiang T."/>
        </authorList>
    </citation>
    <scope>NUCLEOTIDE SEQUENCE [LARGE SCALE GENOMIC DNA]</scope>
    <source>
        <strain evidence="2 3">SD</strain>
    </source>
</reference>
<proteinExistence type="predicted"/>
<evidence type="ECO:0000313" key="2">
    <source>
        <dbReference type="EMBL" id="MDX8151817.1"/>
    </source>
</evidence>
<dbReference type="EMBL" id="JAXAVX010000003">
    <property type="protein sequence ID" value="MDX8151817.1"/>
    <property type="molecule type" value="Genomic_DNA"/>
</dbReference>
<sequence length="299" mass="32064">MFLTDLLSTLPIASGVPVERPGDGQIPVAPVLDADRTFAWAMVIGLYAGFAAAVVWAAVAWLRDREGVPAILLVAGVIAANIEPLGDHVGSIVYAPNIPWFDYTVMGRQMPSFILVGLAAYVACGSYYAYRMLAAGAPLRRIALVCVVFVGVPEILMELAWHHWHVIAYYGDNPTRILGIPLYTIVQNSTLLPVYGVATFLALRHLAGAQRLWLLVLVPTVTIGYIVGVSWPVYQAVQSSAPALVTWIAALWTCVGSVWISWAALHLPEVAALREERARREAGAAPAPAPAPAEPAPVA</sequence>
<keyword evidence="3" id="KW-1185">Reference proteome</keyword>
<evidence type="ECO:0000256" key="1">
    <source>
        <dbReference type="SAM" id="Phobius"/>
    </source>
</evidence>
<organism evidence="2 3">
    <name type="scientific">Patulibacter brassicae</name>
    <dbReference type="NCBI Taxonomy" id="1705717"/>
    <lineage>
        <taxon>Bacteria</taxon>
        <taxon>Bacillati</taxon>
        <taxon>Actinomycetota</taxon>
        <taxon>Thermoleophilia</taxon>
        <taxon>Solirubrobacterales</taxon>
        <taxon>Patulibacteraceae</taxon>
        <taxon>Patulibacter</taxon>
    </lineage>
</organism>
<comment type="caution">
    <text evidence="2">The sequence shown here is derived from an EMBL/GenBank/DDBJ whole genome shotgun (WGS) entry which is preliminary data.</text>
</comment>
<evidence type="ECO:0000313" key="3">
    <source>
        <dbReference type="Proteomes" id="UP001277761"/>
    </source>
</evidence>
<feature type="transmembrane region" description="Helical" evidence="1">
    <location>
        <begin position="68"/>
        <end position="86"/>
    </location>
</feature>
<feature type="transmembrane region" description="Helical" evidence="1">
    <location>
        <begin position="39"/>
        <end position="61"/>
    </location>
</feature>
<name>A0ABU4VKE0_9ACTN</name>
<keyword evidence="1" id="KW-1133">Transmembrane helix</keyword>
<feature type="transmembrane region" description="Helical" evidence="1">
    <location>
        <begin position="110"/>
        <end position="130"/>
    </location>
</feature>
<dbReference type="Proteomes" id="UP001277761">
    <property type="component" value="Unassembled WGS sequence"/>
</dbReference>
<feature type="transmembrane region" description="Helical" evidence="1">
    <location>
        <begin position="182"/>
        <end position="203"/>
    </location>
</feature>
<gene>
    <name evidence="2" type="ORF">SK069_09450</name>
</gene>
<protein>
    <submittedName>
        <fullName evidence="2">Uncharacterized protein</fullName>
    </submittedName>
</protein>
<feature type="transmembrane region" description="Helical" evidence="1">
    <location>
        <begin position="246"/>
        <end position="267"/>
    </location>
</feature>
<feature type="transmembrane region" description="Helical" evidence="1">
    <location>
        <begin position="212"/>
        <end position="234"/>
    </location>
</feature>
<accession>A0ABU4VKE0</accession>